<evidence type="ECO:0000313" key="3">
    <source>
        <dbReference type="EMBL" id="MEQ2171632.1"/>
    </source>
</evidence>
<evidence type="ECO:0000313" key="4">
    <source>
        <dbReference type="Proteomes" id="UP001476798"/>
    </source>
</evidence>
<feature type="non-terminal residue" evidence="3">
    <location>
        <position position="1"/>
    </location>
</feature>
<dbReference type="Gene3D" id="2.60.40.10">
    <property type="entry name" value="Immunoglobulins"/>
    <property type="match status" value="1"/>
</dbReference>
<dbReference type="InterPro" id="IPR003598">
    <property type="entry name" value="Ig_sub2"/>
</dbReference>
<keyword evidence="4" id="KW-1185">Reference proteome</keyword>
<evidence type="ECO:0000259" key="2">
    <source>
        <dbReference type="PROSITE" id="PS50835"/>
    </source>
</evidence>
<accession>A0ABV0NJP3</accession>
<dbReference type="EMBL" id="JAHRIO010040823">
    <property type="protein sequence ID" value="MEQ2171632.1"/>
    <property type="molecule type" value="Genomic_DNA"/>
</dbReference>
<dbReference type="PANTHER" id="PTHR38654:SF1">
    <property type="entry name" value="BUCKY BALL"/>
    <property type="match status" value="1"/>
</dbReference>
<dbReference type="InterPro" id="IPR053309">
    <property type="entry name" value="Balbiani_Body_Formation"/>
</dbReference>
<feature type="region of interest" description="Disordered" evidence="1">
    <location>
        <begin position="207"/>
        <end position="250"/>
    </location>
</feature>
<dbReference type="InterPro" id="IPR013783">
    <property type="entry name" value="Ig-like_fold"/>
</dbReference>
<dbReference type="SMART" id="SM00408">
    <property type="entry name" value="IGc2"/>
    <property type="match status" value="1"/>
</dbReference>
<dbReference type="SMART" id="SM00409">
    <property type="entry name" value="IG"/>
    <property type="match status" value="1"/>
</dbReference>
<dbReference type="InterPro" id="IPR003599">
    <property type="entry name" value="Ig_sub"/>
</dbReference>
<comment type="caution">
    <text evidence="3">The sequence shown here is derived from an EMBL/GenBank/DDBJ whole genome shotgun (WGS) entry which is preliminary data.</text>
</comment>
<dbReference type="Proteomes" id="UP001476798">
    <property type="component" value="Unassembled WGS sequence"/>
</dbReference>
<dbReference type="InterPro" id="IPR013106">
    <property type="entry name" value="Ig_V-set"/>
</dbReference>
<proteinExistence type="predicted"/>
<dbReference type="SUPFAM" id="SSF48726">
    <property type="entry name" value="Immunoglobulin"/>
    <property type="match status" value="1"/>
</dbReference>
<dbReference type="Pfam" id="PF07686">
    <property type="entry name" value="V-set"/>
    <property type="match status" value="1"/>
</dbReference>
<organism evidence="3 4">
    <name type="scientific">Goodea atripinnis</name>
    <dbReference type="NCBI Taxonomy" id="208336"/>
    <lineage>
        <taxon>Eukaryota</taxon>
        <taxon>Metazoa</taxon>
        <taxon>Chordata</taxon>
        <taxon>Craniata</taxon>
        <taxon>Vertebrata</taxon>
        <taxon>Euteleostomi</taxon>
        <taxon>Actinopterygii</taxon>
        <taxon>Neopterygii</taxon>
        <taxon>Teleostei</taxon>
        <taxon>Neoteleostei</taxon>
        <taxon>Acanthomorphata</taxon>
        <taxon>Ovalentaria</taxon>
        <taxon>Atherinomorphae</taxon>
        <taxon>Cyprinodontiformes</taxon>
        <taxon>Goodeidae</taxon>
        <taxon>Goodea</taxon>
    </lineage>
</organism>
<protein>
    <recommendedName>
        <fullName evidence="2">Ig-like domain-containing protein</fullName>
    </recommendedName>
</protein>
<dbReference type="PANTHER" id="PTHR38654">
    <property type="entry name" value="BUCKY BALL-RELATED"/>
    <property type="match status" value="1"/>
</dbReference>
<dbReference type="PROSITE" id="PS50835">
    <property type="entry name" value="IG_LIKE"/>
    <property type="match status" value="1"/>
</dbReference>
<dbReference type="InterPro" id="IPR036179">
    <property type="entry name" value="Ig-like_dom_sf"/>
</dbReference>
<feature type="domain" description="Ig-like" evidence="2">
    <location>
        <begin position="602"/>
        <end position="699"/>
    </location>
</feature>
<feature type="region of interest" description="Disordered" evidence="1">
    <location>
        <begin position="102"/>
        <end position="127"/>
    </location>
</feature>
<name>A0ABV0NJP3_9TELE</name>
<sequence>HSRARISLCNAECMNEASPGTKGKRLVAITSFGWSAIFFSSTRKRIIGAEQSFSSTSATRKRVFFGRVDVAQVLHTSTGPGGVNSLIPLSQLSCYRQKVSGVKKHMESNPSKQTPSFGSGAQRSPHPRPFFYVQPPSQPYYLYQPWQRMFEPRFQASAWGDVPRQQYHPQPQLRRETACSGAQTDPSDAICKLIECLDKIRATELQSTDRELDSGVASQSSGISFPVEEKKTEVQGHSLPSEPHHGGLESPGVTSIDSTAAVYDSESSQVILDSLSPHGDWTGRLEEELPLDSSSVHEECPYQPGPDEHFISHETEEVTDIQSNILVIDSSVPIYDAEKDQKSISSFPSSQLVLTKAKNSDKVLKAEDAGTSCHQANESYQILKLPFDGVLTPGGAHLSSPASSYYYNYLPMQTTHERMSVLSPSLDELSSRDEMFSTDLDDTDLFQKHMYPSSRLSAVVGGSPPAVDYEEDVWLPKSNSVVCACCGRNLEKDTSRRKVHGSEVYHGEAGDSEEEGRYGRGCEKPIRVVVRRHSIPRKAQTVQRHATKPWYKKGQFKELSDPMKQIDSHKVCQQEAAEMETEELDSRELQCRTCQDQRIITAEPGEDVTLTCRAAENKPVIVVKWTRTDLGSVQYVLLYRDEQFDPDYQFTSFKNRVDLQDVKNGDVSLVLNNVTTDDTGRYECRVVQRGNNRRKRSIQDTDPISIIDLIVQGESVCFWIRTSSSFLVLDMRETSQIRC</sequence>
<dbReference type="SMART" id="SM00406">
    <property type="entry name" value="IGv"/>
    <property type="match status" value="1"/>
</dbReference>
<evidence type="ECO:0000256" key="1">
    <source>
        <dbReference type="SAM" id="MobiDB-lite"/>
    </source>
</evidence>
<feature type="compositionally biased region" description="Polar residues" evidence="1">
    <location>
        <begin position="108"/>
        <end position="122"/>
    </location>
</feature>
<dbReference type="InterPro" id="IPR007110">
    <property type="entry name" value="Ig-like_dom"/>
</dbReference>
<reference evidence="3 4" key="1">
    <citation type="submission" date="2021-06" db="EMBL/GenBank/DDBJ databases">
        <authorList>
            <person name="Palmer J.M."/>
        </authorList>
    </citation>
    <scope>NUCLEOTIDE SEQUENCE [LARGE SCALE GENOMIC DNA]</scope>
    <source>
        <strain evidence="3 4">GA_2019</strain>
        <tissue evidence="3">Muscle</tissue>
    </source>
</reference>
<gene>
    <name evidence="3" type="ORF">GOODEAATRI_012893</name>
</gene>